<dbReference type="EMBL" id="GBXM01035489">
    <property type="protein sequence ID" value="JAH73088.1"/>
    <property type="molecule type" value="Transcribed_RNA"/>
</dbReference>
<accession>A0A0E9V763</accession>
<protein>
    <submittedName>
        <fullName evidence="1">Uncharacterized protein</fullName>
    </submittedName>
</protein>
<dbReference type="AlphaFoldDB" id="A0A0E9V763"/>
<reference evidence="1" key="1">
    <citation type="submission" date="2014-11" db="EMBL/GenBank/DDBJ databases">
        <authorList>
            <person name="Amaro Gonzalez C."/>
        </authorList>
    </citation>
    <scope>NUCLEOTIDE SEQUENCE</scope>
</reference>
<evidence type="ECO:0000313" key="1">
    <source>
        <dbReference type="EMBL" id="JAH73088.1"/>
    </source>
</evidence>
<proteinExistence type="predicted"/>
<name>A0A0E9V763_ANGAN</name>
<reference evidence="1" key="2">
    <citation type="journal article" date="2015" name="Fish Shellfish Immunol.">
        <title>Early steps in the European eel (Anguilla anguilla)-Vibrio vulnificus interaction in the gills: Role of the RtxA13 toxin.</title>
        <authorList>
            <person name="Callol A."/>
            <person name="Pajuelo D."/>
            <person name="Ebbesson L."/>
            <person name="Teles M."/>
            <person name="MacKenzie S."/>
            <person name="Amaro C."/>
        </authorList>
    </citation>
    <scope>NUCLEOTIDE SEQUENCE</scope>
</reference>
<organism evidence="1">
    <name type="scientific">Anguilla anguilla</name>
    <name type="common">European freshwater eel</name>
    <name type="synonym">Muraena anguilla</name>
    <dbReference type="NCBI Taxonomy" id="7936"/>
    <lineage>
        <taxon>Eukaryota</taxon>
        <taxon>Metazoa</taxon>
        <taxon>Chordata</taxon>
        <taxon>Craniata</taxon>
        <taxon>Vertebrata</taxon>
        <taxon>Euteleostomi</taxon>
        <taxon>Actinopterygii</taxon>
        <taxon>Neopterygii</taxon>
        <taxon>Teleostei</taxon>
        <taxon>Anguilliformes</taxon>
        <taxon>Anguillidae</taxon>
        <taxon>Anguilla</taxon>
    </lineage>
</organism>
<sequence>MKGLGRGRPREHFPALLTCRICREWPCKKRHQRMSRWFEFCIVCRNVKTGYGQYKL</sequence>